<name>A0ABX9RZN2_9ENTR</name>
<keyword evidence="1" id="KW-0472">Membrane</keyword>
<protein>
    <submittedName>
        <fullName evidence="2">Uncharacterized protein</fullName>
    </submittedName>
</protein>
<evidence type="ECO:0000313" key="2">
    <source>
        <dbReference type="EMBL" id="RKR64018.1"/>
    </source>
</evidence>
<accession>A0ABX9RZN2</accession>
<dbReference type="EMBL" id="RBIZ01000003">
    <property type="protein sequence ID" value="RKR64018.1"/>
    <property type="molecule type" value="Genomic_DNA"/>
</dbReference>
<organism evidence="2 3">
    <name type="scientific">Yokenella regensburgei</name>
    <dbReference type="NCBI Taxonomy" id="158877"/>
    <lineage>
        <taxon>Bacteria</taxon>
        <taxon>Pseudomonadati</taxon>
        <taxon>Pseudomonadota</taxon>
        <taxon>Gammaproteobacteria</taxon>
        <taxon>Enterobacterales</taxon>
        <taxon>Enterobacteriaceae</taxon>
        <taxon>Yokenella</taxon>
    </lineage>
</organism>
<reference evidence="2 3" key="1">
    <citation type="submission" date="2018-10" db="EMBL/GenBank/DDBJ databases">
        <title>Genomic Encyclopedia of Type Strains, Phase IV (KMG-IV): sequencing the most valuable type-strain genomes for metagenomic binning, comparative biology and taxonomic classification.</title>
        <authorList>
            <person name="Goeker M."/>
        </authorList>
    </citation>
    <scope>NUCLEOTIDE SEQUENCE [LARGE SCALE GENOMIC DNA]</scope>
    <source>
        <strain evidence="2 3">DSM 5079</strain>
    </source>
</reference>
<evidence type="ECO:0000313" key="3">
    <source>
        <dbReference type="Proteomes" id="UP000267341"/>
    </source>
</evidence>
<sequence length="35" mass="4223">MLEQMLISITVNLIWALIVFIAKSVFEYCKRHFKH</sequence>
<evidence type="ECO:0000256" key="1">
    <source>
        <dbReference type="SAM" id="Phobius"/>
    </source>
</evidence>
<proteinExistence type="predicted"/>
<feature type="transmembrane region" description="Helical" evidence="1">
    <location>
        <begin position="6"/>
        <end position="26"/>
    </location>
</feature>
<gene>
    <name evidence="2" type="ORF">C7387_0696</name>
</gene>
<dbReference type="Proteomes" id="UP000267341">
    <property type="component" value="Unassembled WGS sequence"/>
</dbReference>
<comment type="caution">
    <text evidence="2">The sequence shown here is derived from an EMBL/GenBank/DDBJ whole genome shotgun (WGS) entry which is preliminary data.</text>
</comment>
<keyword evidence="1" id="KW-0812">Transmembrane</keyword>
<keyword evidence="1" id="KW-1133">Transmembrane helix</keyword>
<keyword evidence="3" id="KW-1185">Reference proteome</keyword>